<evidence type="ECO:0000313" key="12">
    <source>
        <dbReference type="EMBL" id="KAF9960051.1"/>
    </source>
</evidence>
<keyword evidence="2 10" id="KW-0812">Transmembrane</keyword>
<keyword evidence="6 10" id="KW-1133">Transmembrane helix</keyword>
<feature type="compositionally biased region" description="Polar residues" evidence="9">
    <location>
        <begin position="1"/>
        <end position="10"/>
    </location>
</feature>
<feature type="region of interest" description="Disordered" evidence="9">
    <location>
        <begin position="1"/>
        <end position="35"/>
    </location>
</feature>
<keyword evidence="5" id="KW-0862">Zinc</keyword>
<evidence type="ECO:0000259" key="11">
    <source>
        <dbReference type="PROSITE" id="PS50089"/>
    </source>
</evidence>
<comment type="caution">
    <text evidence="12">The sequence shown here is derived from an EMBL/GenBank/DDBJ whole genome shotgun (WGS) entry which is preliminary data.</text>
</comment>
<keyword evidence="3" id="KW-0479">Metal-binding</keyword>
<feature type="compositionally biased region" description="Acidic residues" evidence="9">
    <location>
        <begin position="247"/>
        <end position="271"/>
    </location>
</feature>
<dbReference type="PROSITE" id="PS50089">
    <property type="entry name" value="ZF_RING_2"/>
    <property type="match status" value="1"/>
</dbReference>
<feature type="region of interest" description="Disordered" evidence="9">
    <location>
        <begin position="178"/>
        <end position="362"/>
    </location>
</feature>
<name>A0A9P6J300_MORAP</name>
<feature type="domain" description="RING-type" evidence="11">
    <location>
        <begin position="374"/>
        <end position="416"/>
    </location>
</feature>
<evidence type="ECO:0000256" key="2">
    <source>
        <dbReference type="ARBA" id="ARBA00022692"/>
    </source>
</evidence>
<evidence type="ECO:0000256" key="6">
    <source>
        <dbReference type="ARBA" id="ARBA00022989"/>
    </source>
</evidence>
<feature type="compositionally biased region" description="Basic and acidic residues" evidence="9">
    <location>
        <begin position="272"/>
        <end position="281"/>
    </location>
</feature>
<dbReference type="GO" id="GO:0008270">
    <property type="term" value="F:zinc ion binding"/>
    <property type="evidence" value="ECO:0007669"/>
    <property type="project" value="UniProtKB-KW"/>
</dbReference>
<reference evidence="12" key="1">
    <citation type="journal article" date="2020" name="Fungal Divers.">
        <title>Resolving the Mortierellaceae phylogeny through synthesis of multi-gene phylogenetics and phylogenomics.</title>
        <authorList>
            <person name="Vandepol N."/>
            <person name="Liber J."/>
            <person name="Desiro A."/>
            <person name="Na H."/>
            <person name="Kennedy M."/>
            <person name="Barry K."/>
            <person name="Grigoriev I.V."/>
            <person name="Miller A.N."/>
            <person name="O'Donnell K."/>
            <person name="Stajich J.E."/>
            <person name="Bonito G."/>
        </authorList>
    </citation>
    <scope>NUCLEOTIDE SEQUENCE</scope>
    <source>
        <strain evidence="12">CK1249</strain>
    </source>
</reference>
<organism evidence="12 13">
    <name type="scientific">Mortierella alpina</name>
    <name type="common">Oleaginous fungus</name>
    <name type="synonym">Mortierella renispora</name>
    <dbReference type="NCBI Taxonomy" id="64518"/>
    <lineage>
        <taxon>Eukaryota</taxon>
        <taxon>Fungi</taxon>
        <taxon>Fungi incertae sedis</taxon>
        <taxon>Mucoromycota</taxon>
        <taxon>Mortierellomycotina</taxon>
        <taxon>Mortierellomycetes</taxon>
        <taxon>Mortierellales</taxon>
        <taxon>Mortierellaceae</taxon>
        <taxon>Mortierella</taxon>
    </lineage>
</organism>
<dbReference type="InterPro" id="IPR001841">
    <property type="entry name" value="Znf_RING"/>
</dbReference>
<evidence type="ECO:0000256" key="7">
    <source>
        <dbReference type="ARBA" id="ARBA00023136"/>
    </source>
</evidence>
<dbReference type="Pfam" id="PF13639">
    <property type="entry name" value="zf-RING_2"/>
    <property type="match status" value="1"/>
</dbReference>
<evidence type="ECO:0000256" key="5">
    <source>
        <dbReference type="ARBA" id="ARBA00022833"/>
    </source>
</evidence>
<evidence type="ECO:0000256" key="10">
    <source>
        <dbReference type="SAM" id="Phobius"/>
    </source>
</evidence>
<dbReference type="GO" id="GO:0016020">
    <property type="term" value="C:membrane"/>
    <property type="evidence" value="ECO:0007669"/>
    <property type="project" value="UniProtKB-SubCell"/>
</dbReference>
<keyword evidence="7 10" id="KW-0472">Membrane</keyword>
<dbReference type="InterPro" id="IPR051653">
    <property type="entry name" value="E3_ligase_sorting_rcpt"/>
</dbReference>
<gene>
    <name evidence="12" type="ORF">BGZ70_008694</name>
</gene>
<feature type="compositionally biased region" description="Low complexity" evidence="9">
    <location>
        <begin position="311"/>
        <end position="324"/>
    </location>
</feature>
<feature type="compositionally biased region" description="Basic residues" evidence="9">
    <location>
        <begin position="344"/>
        <end position="355"/>
    </location>
</feature>
<evidence type="ECO:0000256" key="1">
    <source>
        <dbReference type="ARBA" id="ARBA00004167"/>
    </source>
</evidence>
<evidence type="ECO:0000313" key="13">
    <source>
        <dbReference type="Proteomes" id="UP000738359"/>
    </source>
</evidence>
<dbReference type="SUPFAM" id="SSF57850">
    <property type="entry name" value="RING/U-box"/>
    <property type="match status" value="1"/>
</dbReference>
<dbReference type="EMBL" id="JAAAHY010000646">
    <property type="protein sequence ID" value="KAF9960051.1"/>
    <property type="molecule type" value="Genomic_DNA"/>
</dbReference>
<dbReference type="OrthoDB" id="8062037at2759"/>
<evidence type="ECO:0000256" key="9">
    <source>
        <dbReference type="SAM" id="MobiDB-lite"/>
    </source>
</evidence>
<comment type="subcellular location">
    <subcellularLocation>
        <location evidence="1">Membrane</location>
        <topology evidence="1">Single-pass membrane protein</topology>
    </subcellularLocation>
</comment>
<feature type="transmembrane region" description="Helical" evidence="10">
    <location>
        <begin position="82"/>
        <end position="107"/>
    </location>
</feature>
<dbReference type="InterPro" id="IPR013083">
    <property type="entry name" value="Znf_RING/FYVE/PHD"/>
</dbReference>
<evidence type="ECO:0000256" key="8">
    <source>
        <dbReference type="PROSITE-ProRule" id="PRU00175"/>
    </source>
</evidence>
<keyword evidence="13" id="KW-1185">Reference proteome</keyword>
<protein>
    <recommendedName>
        <fullName evidence="11">RING-type domain-containing protein</fullName>
    </recommendedName>
</protein>
<feature type="compositionally biased region" description="Basic and acidic residues" evidence="9">
    <location>
        <begin position="206"/>
        <end position="229"/>
    </location>
</feature>
<dbReference type="PANTHER" id="PTHR47168">
    <property type="entry name" value="RING ZINC FINGER DOMAIN SUPERFAMILY PROTEIN-RELATED"/>
    <property type="match status" value="1"/>
</dbReference>
<evidence type="ECO:0000256" key="4">
    <source>
        <dbReference type="ARBA" id="ARBA00022771"/>
    </source>
</evidence>
<dbReference type="SMART" id="SM00184">
    <property type="entry name" value="RING"/>
    <property type="match status" value="1"/>
</dbReference>
<dbReference type="Proteomes" id="UP000738359">
    <property type="component" value="Unassembled WGS sequence"/>
</dbReference>
<dbReference type="Gene3D" id="3.30.40.10">
    <property type="entry name" value="Zinc/RING finger domain, C3HC4 (zinc finger)"/>
    <property type="match status" value="1"/>
</dbReference>
<proteinExistence type="predicted"/>
<evidence type="ECO:0000256" key="3">
    <source>
        <dbReference type="ARBA" id="ARBA00022723"/>
    </source>
</evidence>
<sequence>MVPAAATSTPACSRSRGKARAGAREESTLSAPPRQLNTITKFDDGQGLRARSIAQPPPQAGTGASSPGLFSSSRLAYVSGKIVLVLVSTICLIGVIMFGALLFVVAVKVRLFRTRRSSSNLYSHYARQSRNGHHHPHQPLGRNLSSSIGNKKVVPQHVLESFKVQTVLKASPTSVDLSAAATPRRLRTKREKVEISKCSRTRHHGRPEAQVHFHQQVQERRSSLGESDRLSPAVALGGESEKGSGEDISDEDDARSESDLEADSDDEEVDVVLEHSGDAERNPPTWVASRGASRRRTSDRQGPPNALSSVSEVSADSNDFSSSSHRPGNAHLSDSPRGATERSGHKRANQRRRPMAKQEPLELPFANANAQTACSICLTEYEAGEQIRTLPCFHQYHQGCIDPWLLYVVSLCPMCKRDLHPAPAVDGSIAQPLSSMATRWP</sequence>
<accession>A0A9P6J300</accession>
<dbReference type="PANTHER" id="PTHR47168:SF1">
    <property type="entry name" value="OS02G0798600 PROTEIN"/>
    <property type="match status" value="1"/>
</dbReference>
<dbReference type="AlphaFoldDB" id="A0A9P6J300"/>
<keyword evidence="4 8" id="KW-0863">Zinc-finger</keyword>